<dbReference type="GO" id="GO:0005524">
    <property type="term" value="F:ATP binding"/>
    <property type="evidence" value="ECO:0007669"/>
    <property type="project" value="UniProtKB-KW"/>
</dbReference>
<dbReference type="InterPro" id="IPR027417">
    <property type="entry name" value="P-loop_NTPase"/>
</dbReference>
<sequence>MADTYESLKIPPHSVDAEQSVLGGLMLDNLAWVKIADKVQEEDFYRQDHRLIFRTLKELSNKGEPLDVITLSEHMKTAETLDDAGGLAYLATLAKDTPSAANIEAYAAIVREKSVLRQLIAVGTAIADMGFRTEGRDAKECVESAAQLVYELESTGGVADQEWKLLKKLMAARLEYIQEQSKNVDADGNPLLLGYATGFEELDKRWGGLEGGKVYIIAGRPKMGKTTLAQNVIEHIG</sequence>
<evidence type="ECO:0000256" key="5">
    <source>
        <dbReference type="ARBA" id="ARBA00022801"/>
    </source>
</evidence>
<organism evidence="12">
    <name type="scientific">Cyprideis torosa</name>
    <dbReference type="NCBI Taxonomy" id="163714"/>
    <lineage>
        <taxon>Eukaryota</taxon>
        <taxon>Metazoa</taxon>
        <taxon>Ecdysozoa</taxon>
        <taxon>Arthropoda</taxon>
        <taxon>Crustacea</taxon>
        <taxon>Oligostraca</taxon>
        <taxon>Ostracoda</taxon>
        <taxon>Podocopa</taxon>
        <taxon>Podocopida</taxon>
        <taxon>Cytherocopina</taxon>
        <taxon>Cytheroidea</taxon>
        <taxon>Cytherideidae</taxon>
        <taxon>Cyprideis</taxon>
    </lineage>
</organism>
<comment type="catalytic activity">
    <reaction evidence="11">
        <text>ATP + H2O = ADP + phosphate + H(+)</text>
        <dbReference type="Rhea" id="RHEA:13065"/>
        <dbReference type="ChEBI" id="CHEBI:15377"/>
        <dbReference type="ChEBI" id="CHEBI:15378"/>
        <dbReference type="ChEBI" id="CHEBI:30616"/>
        <dbReference type="ChEBI" id="CHEBI:43474"/>
        <dbReference type="ChEBI" id="CHEBI:456216"/>
        <dbReference type="EC" id="5.6.2.3"/>
    </reaction>
</comment>
<proteinExistence type="inferred from homology"/>
<keyword evidence="5" id="KW-0378">Hydrolase</keyword>
<dbReference type="PANTHER" id="PTHR30153">
    <property type="entry name" value="REPLICATIVE DNA HELICASE DNAB"/>
    <property type="match status" value="1"/>
</dbReference>
<dbReference type="GO" id="GO:0003677">
    <property type="term" value="F:DNA binding"/>
    <property type="evidence" value="ECO:0007669"/>
    <property type="project" value="UniProtKB-KW"/>
</dbReference>
<evidence type="ECO:0000256" key="2">
    <source>
        <dbReference type="ARBA" id="ARBA00022515"/>
    </source>
</evidence>
<keyword evidence="3" id="KW-0235">DNA replication</keyword>
<dbReference type="InterPro" id="IPR007694">
    <property type="entry name" value="DNA_helicase_DnaB-like_C"/>
</dbReference>
<evidence type="ECO:0000313" key="12">
    <source>
        <dbReference type="EMBL" id="CAD7237942.1"/>
    </source>
</evidence>
<evidence type="ECO:0000256" key="6">
    <source>
        <dbReference type="ARBA" id="ARBA00022806"/>
    </source>
</evidence>
<dbReference type="GO" id="GO:0005829">
    <property type="term" value="C:cytosol"/>
    <property type="evidence" value="ECO:0007669"/>
    <property type="project" value="TreeGrafter"/>
</dbReference>
<evidence type="ECO:0000256" key="10">
    <source>
        <dbReference type="ARBA" id="ARBA00044969"/>
    </source>
</evidence>
<dbReference type="InterPro" id="IPR036185">
    <property type="entry name" value="DNA_heli_DnaB-like_N_sf"/>
</dbReference>
<evidence type="ECO:0000256" key="9">
    <source>
        <dbReference type="ARBA" id="ARBA00023235"/>
    </source>
</evidence>
<dbReference type="OrthoDB" id="448835at2759"/>
<dbReference type="InterPro" id="IPR016136">
    <property type="entry name" value="DNA_helicase_N/primase_C"/>
</dbReference>
<evidence type="ECO:0000256" key="11">
    <source>
        <dbReference type="ARBA" id="ARBA00048954"/>
    </source>
</evidence>
<dbReference type="Gene3D" id="3.40.50.300">
    <property type="entry name" value="P-loop containing nucleotide triphosphate hydrolases"/>
    <property type="match status" value="1"/>
</dbReference>
<protein>
    <recommendedName>
        <fullName evidence="10">DNA 5'-3' helicase</fullName>
        <ecNumber evidence="10">5.6.2.3</ecNumber>
    </recommendedName>
</protein>
<name>A0A7R8ZUW9_9CRUS</name>
<dbReference type="EC" id="5.6.2.3" evidence="10"/>
<dbReference type="GO" id="GO:0006269">
    <property type="term" value="P:DNA replication, synthesis of primer"/>
    <property type="evidence" value="ECO:0007669"/>
    <property type="project" value="UniProtKB-KW"/>
</dbReference>
<dbReference type="Gene3D" id="1.10.860.10">
    <property type="entry name" value="DNAb Helicase, Chain A"/>
    <property type="match status" value="1"/>
</dbReference>
<dbReference type="GO" id="GO:0016787">
    <property type="term" value="F:hydrolase activity"/>
    <property type="evidence" value="ECO:0007669"/>
    <property type="project" value="UniProtKB-KW"/>
</dbReference>
<dbReference type="EMBL" id="OB693978">
    <property type="protein sequence ID" value="CAD7237942.1"/>
    <property type="molecule type" value="Genomic_DNA"/>
</dbReference>
<dbReference type="InterPro" id="IPR007693">
    <property type="entry name" value="DNA_helicase_DnaB-like_N"/>
</dbReference>
<gene>
    <name evidence="12" type="ORF">CTOB1V02_LOCUS15757</name>
</gene>
<keyword evidence="2" id="KW-0639">Primosome</keyword>
<evidence type="ECO:0000256" key="1">
    <source>
        <dbReference type="ARBA" id="ARBA00008428"/>
    </source>
</evidence>
<keyword evidence="4" id="KW-0547">Nucleotide-binding</keyword>
<reference evidence="12" key="1">
    <citation type="submission" date="2020-11" db="EMBL/GenBank/DDBJ databases">
        <authorList>
            <person name="Tran Van P."/>
        </authorList>
    </citation>
    <scope>NUCLEOTIDE SEQUENCE</scope>
</reference>
<accession>A0A7R8ZUW9</accession>
<evidence type="ECO:0000256" key="4">
    <source>
        <dbReference type="ARBA" id="ARBA00022741"/>
    </source>
</evidence>
<dbReference type="SUPFAM" id="SSF52540">
    <property type="entry name" value="P-loop containing nucleoside triphosphate hydrolases"/>
    <property type="match status" value="1"/>
</dbReference>
<dbReference type="FunFam" id="1.10.860.10:FF:000001">
    <property type="entry name" value="Replicative DNA helicase"/>
    <property type="match status" value="1"/>
</dbReference>
<keyword evidence="6" id="KW-0347">Helicase</keyword>
<dbReference type="AlphaFoldDB" id="A0A7R8ZUW9"/>
<keyword evidence="7" id="KW-0067">ATP-binding</keyword>
<comment type="similarity">
    <text evidence="1">Belongs to the helicase family. DnaB subfamily.</text>
</comment>
<dbReference type="Pfam" id="PF00772">
    <property type="entry name" value="DnaB"/>
    <property type="match status" value="1"/>
</dbReference>
<keyword evidence="9" id="KW-0413">Isomerase</keyword>
<dbReference type="SUPFAM" id="SSF48024">
    <property type="entry name" value="N-terminal domain of DnaB helicase"/>
    <property type="match status" value="1"/>
</dbReference>
<dbReference type="Pfam" id="PF03796">
    <property type="entry name" value="DnaB_C"/>
    <property type="match status" value="1"/>
</dbReference>
<keyword evidence="8" id="KW-0238">DNA-binding</keyword>
<feature type="non-terminal residue" evidence="12">
    <location>
        <position position="237"/>
    </location>
</feature>
<evidence type="ECO:0000256" key="8">
    <source>
        <dbReference type="ARBA" id="ARBA00023125"/>
    </source>
</evidence>
<dbReference type="GO" id="GO:0043139">
    <property type="term" value="F:5'-3' DNA helicase activity"/>
    <property type="evidence" value="ECO:0007669"/>
    <property type="project" value="UniProtKB-EC"/>
</dbReference>
<evidence type="ECO:0000256" key="3">
    <source>
        <dbReference type="ARBA" id="ARBA00022705"/>
    </source>
</evidence>
<dbReference type="PANTHER" id="PTHR30153:SF2">
    <property type="entry name" value="REPLICATIVE DNA HELICASE"/>
    <property type="match status" value="1"/>
</dbReference>
<evidence type="ECO:0000256" key="7">
    <source>
        <dbReference type="ARBA" id="ARBA00022840"/>
    </source>
</evidence>